<evidence type="ECO:0000256" key="4">
    <source>
        <dbReference type="ARBA" id="ARBA00023134"/>
    </source>
</evidence>
<keyword evidence="4" id="KW-0342">GTP-binding</keyword>
<feature type="domain" description="Elongation factor EFG" evidence="5">
    <location>
        <begin position="72"/>
        <end position="158"/>
    </location>
</feature>
<dbReference type="InterPro" id="IPR020568">
    <property type="entry name" value="Ribosomal_Su5_D2-typ_SF"/>
</dbReference>
<dbReference type="GO" id="GO:0070125">
    <property type="term" value="P:mitochondrial translational elongation"/>
    <property type="evidence" value="ECO:0007669"/>
    <property type="project" value="TreeGrafter"/>
</dbReference>
<feature type="domain" description="Translation elongation factor EFG/EF2" evidence="6">
    <location>
        <begin position="3"/>
        <end position="70"/>
    </location>
</feature>
<dbReference type="InterPro" id="IPR035647">
    <property type="entry name" value="EFG_III/V"/>
</dbReference>
<dbReference type="GO" id="GO:0003746">
    <property type="term" value="F:translation elongation factor activity"/>
    <property type="evidence" value="ECO:0007669"/>
    <property type="project" value="UniProtKB-KW"/>
</dbReference>
<keyword evidence="2" id="KW-0251">Elongation factor</keyword>
<dbReference type="EMBL" id="HBEP01017731">
    <property type="protein sequence ID" value="CAD8487854.1"/>
    <property type="molecule type" value="Transcribed_RNA"/>
</dbReference>
<dbReference type="FunFam" id="3.30.70.240:FF:000001">
    <property type="entry name" value="Elongation factor G"/>
    <property type="match status" value="1"/>
</dbReference>
<evidence type="ECO:0008006" key="8">
    <source>
        <dbReference type="Google" id="ProtNLM"/>
    </source>
</evidence>
<keyword evidence="3" id="KW-0648">Protein biosynthesis</keyword>
<dbReference type="Pfam" id="PF03764">
    <property type="entry name" value="EFG_IV"/>
    <property type="match status" value="1"/>
</dbReference>
<evidence type="ECO:0000256" key="2">
    <source>
        <dbReference type="ARBA" id="ARBA00022768"/>
    </source>
</evidence>
<keyword evidence="1" id="KW-0547">Nucleotide-binding</keyword>
<evidence type="ECO:0000256" key="3">
    <source>
        <dbReference type="ARBA" id="ARBA00022917"/>
    </source>
</evidence>
<evidence type="ECO:0000259" key="6">
    <source>
        <dbReference type="SMART" id="SM00889"/>
    </source>
</evidence>
<dbReference type="InterPro" id="IPR005517">
    <property type="entry name" value="Transl_elong_EFG/EF2_IV"/>
</dbReference>
<evidence type="ECO:0000256" key="1">
    <source>
        <dbReference type="ARBA" id="ARBA00022741"/>
    </source>
</evidence>
<dbReference type="Gene3D" id="3.30.70.240">
    <property type="match status" value="1"/>
</dbReference>
<dbReference type="GO" id="GO:0005525">
    <property type="term" value="F:GTP binding"/>
    <property type="evidence" value="ECO:0007669"/>
    <property type="project" value="UniProtKB-KW"/>
</dbReference>
<dbReference type="InterPro" id="IPR014721">
    <property type="entry name" value="Ribsml_uS5_D2-typ_fold_subgr"/>
</dbReference>
<proteinExistence type="predicted"/>
<dbReference type="Pfam" id="PF00679">
    <property type="entry name" value="EFG_C"/>
    <property type="match status" value="1"/>
</dbReference>
<dbReference type="SUPFAM" id="SSF54211">
    <property type="entry name" value="Ribosomal protein S5 domain 2-like"/>
    <property type="match status" value="1"/>
</dbReference>
<dbReference type="SUPFAM" id="SSF54980">
    <property type="entry name" value="EF-G C-terminal domain-like"/>
    <property type="match status" value="1"/>
</dbReference>
<dbReference type="SMART" id="SM00838">
    <property type="entry name" value="EFG_C"/>
    <property type="match status" value="1"/>
</dbReference>
<dbReference type="PANTHER" id="PTHR43636">
    <property type="entry name" value="ELONGATION FACTOR G, MITOCHONDRIAL"/>
    <property type="match status" value="1"/>
</dbReference>
<name>A0A7S0EL97_9EUKA</name>
<reference evidence="7" key="1">
    <citation type="submission" date="2021-01" db="EMBL/GenBank/DDBJ databases">
        <authorList>
            <person name="Corre E."/>
            <person name="Pelletier E."/>
            <person name="Niang G."/>
            <person name="Scheremetjew M."/>
            <person name="Finn R."/>
            <person name="Kale V."/>
            <person name="Holt S."/>
            <person name="Cochrane G."/>
            <person name="Meng A."/>
            <person name="Brown T."/>
            <person name="Cohen L."/>
        </authorList>
    </citation>
    <scope>NUCLEOTIDE SEQUENCE</scope>
    <source>
        <strain evidence="7">CCMP1374</strain>
    </source>
</reference>
<dbReference type="Gene3D" id="3.30.230.10">
    <property type="match status" value="1"/>
</dbReference>
<dbReference type="PANTHER" id="PTHR43636:SF2">
    <property type="entry name" value="ELONGATION FACTOR G, MITOCHONDRIAL"/>
    <property type="match status" value="1"/>
</dbReference>
<gene>
    <name evidence="7" type="ORF">PANT1444_LOCUS9996</name>
</gene>
<accession>A0A7S0EL97</accession>
<sequence length="173" mass="18492">MIGTNTPPEFIPAIEKGFKEALAKGPLTGAPVMGVRIVLKDGSAHAVDSSEIAFRFAAVGAFKQAMSAGGPQILEPIMATEVTVPSEYQGAAVAQLAQRKGLVQNMDGTDYVTITADVPLDNMFGYSNDLRGATQGKGEYAMEYKIHSPVPRDKQEELVKAYAEKRAGKSEEE</sequence>
<dbReference type="InterPro" id="IPR000640">
    <property type="entry name" value="EFG_V-like"/>
</dbReference>
<organism evidence="7">
    <name type="scientific">Phaeocystis antarctica</name>
    <dbReference type="NCBI Taxonomy" id="33657"/>
    <lineage>
        <taxon>Eukaryota</taxon>
        <taxon>Haptista</taxon>
        <taxon>Haptophyta</taxon>
        <taxon>Prymnesiophyceae</taxon>
        <taxon>Phaeocystales</taxon>
        <taxon>Phaeocystaceae</taxon>
        <taxon>Phaeocystis</taxon>
    </lineage>
</organism>
<evidence type="ECO:0000313" key="7">
    <source>
        <dbReference type="EMBL" id="CAD8487854.1"/>
    </source>
</evidence>
<dbReference type="AlphaFoldDB" id="A0A7S0EL97"/>
<dbReference type="GO" id="GO:0005739">
    <property type="term" value="C:mitochondrion"/>
    <property type="evidence" value="ECO:0007669"/>
    <property type="project" value="TreeGrafter"/>
</dbReference>
<dbReference type="SMART" id="SM00889">
    <property type="entry name" value="EFG_IV"/>
    <property type="match status" value="1"/>
</dbReference>
<evidence type="ECO:0000259" key="5">
    <source>
        <dbReference type="SMART" id="SM00838"/>
    </source>
</evidence>
<dbReference type="GO" id="GO:0003924">
    <property type="term" value="F:GTPase activity"/>
    <property type="evidence" value="ECO:0007669"/>
    <property type="project" value="TreeGrafter"/>
</dbReference>
<protein>
    <recommendedName>
        <fullName evidence="8">Elongation factor EFG domain-containing protein</fullName>
    </recommendedName>
</protein>